<dbReference type="InterPro" id="IPR003609">
    <property type="entry name" value="Pan_app"/>
</dbReference>
<sequence length="250" mass="28329">MMELERVSGLQGFTWFLLFGFTVSLSLGTFWESTFQKVTTHSNFQMRSLNLSWTNEDLMGCATHCLKLKDSCYSFTYDVKTTVCVLGSWLLPADTSTSVATGDVYYTGAFCNTDANFTLLTFGNTTYCLYFALDKFNYTSASQACLARHSHLYTLKEPVKLDVLKTFLVNTNDSWVGLDDRAEEGVFRWLDDKTLLTSEMKSFLFTGVQPDNAGDKEDCVQYDTYRYPLNDRDCSYTSPFVCEVTPLTGL</sequence>
<feature type="transmembrane region" description="Helical" evidence="2">
    <location>
        <begin position="12"/>
        <end position="31"/>
    </location>
</feature>
<dbReference type="InterPro" id="IPR016187">
    <property type="entry name" value="CTDL_fold"/>
</dbReference>
<evidence type="ECO:0000259" key="3">
    <source>
        <dbReference type="PROSITE" id="PS50041"/>
    </source>
</evidence>
<dbReference type="AlphaFoldDB" id="A0AAV2I428"/>
<keyword evidence="1" id="KW-1015">Disulfide bond</keyword>
<comment type="caution">
    <text evidence="4">The sequence shown here is derived from an EMBL/GenBank/DDBJ whole genome shotgun (WGS) entry which is preliminary data.</text>
</comment>
<dbReference type="EMBL" id="CAXITT010000394">
    <property type="protein sequence ID" value="CAL1540688.1"/>
    <property type="molecule type" value="Genomic_DNA"/>
</dbReference>
<dbReference type="SUPFAM" id="SSF56436">
    <property type="entry name" value="C-type lectin-like"/>
    <property type="match status" value="1"/>
</dbReference>
<evidence type="ECO:0000256" key="1">
    <source>
        <dbReference type="ARBA" id="ARBA00023157"/>
    </source>
</evidence>
<dbReference type="Pfam" id="PF00059">
    <property type="entry name" value="Lectin_C"/>
    <property type="match status" value="1"/>
</dbReference>
<dbReference type="PROSITE" id="PS00615">
    <property type="entry name" value="C_TYPE_LECTIN_1"/>
    <property type="match status" value="1"/>
</dbReference>
<keyword evidence="2" id="KW-0812">Transmembrane</keyword>
<name>A0AAV2I428_LYMST</name>
<dbReference type="Gene3D" id="3.10.100.10">
    <property type="entry name" value="Mannose-Binding Protein A, subunit A"/>
    <property type="match status" value="1"/>
</dbReference>
<dbReference type="PANTHER" id="PTHR22801">
    <property type="entry name" value="LITHOSTATHINE"/>
    <property type="match status" value="1"/>
</dbReference>
<dbReference type="InterPro" id="IPR016186">
    <property type="entry name" value="C-type_lectin-like/link_sf"/>
</dbReference>
<gene>
    <name evidence="4" type="ORF">GSLYS_00014337001</name>
</gene>
<keyword evidence="2" id="KW-0472">Membrane</keyword>
<dbReference type="PANTHER" id="PTHR22801:SF63">
    <property type="entry name" value="C-TYPE LECTIN DOMAIN-CONTAINING PROTEIN"/>
    <property type="match status" value="1"/>
</dbReference>
<dbReference type="InterPro" id="IPR001304">
    <property type="entry name" value="C-type_lectin-like"/>
</dbReference>
<dbReference type="Pfam" id="PF00024">
    <property type="entry name" value="PAN_1"/>
    <property type="match status" value="1"/>
</dbReference>
<accession>A0AAV2I428</accession>
<protein>
    <recommendedName>
        <fullName evidence="3">C-type lectin domain-containing protein</fullName>
    </recommendedName>
</protein>
<keyword evidence="5" id="KW-1185">Reference proteome</keyword>
<evidence type="ECO:0000256" key="2">
    <source>
        <dbReference type="SAM" id="Phobius"/>
    </source>
</evidence>
<feature type="domain" description="C-type lectin" evidence="3">
    <location>
        <begin position="124"/>
        <end position="243"/>
    </location>
</feature>
<proteinExistence type="predicted"/>
<dbReference type="InterPro" id="IPR050801">
    <property type="entry name" value="Ca-Dep_Lectins_ImmuneDev"/>
</dbReference>
<dbReference type="InterPro" id="IPR018378">
    <property type="entry name" value="C-type_lectin_CS"/>
</dbReference>
<evidence type="ECO:0000313" key="4">
    <source>
        <dbReference type="EMBL" id="CAL1540688.1"/>
    </source>
</evidence>
<dbReference type="PROSITE" id="PS50041">
    <property type="entry name" value="C_TYPE_LECTIN_2"/>
    <property type="match status" value="1"/>
</dbReference>
<dbReference type="Proteomes" id="UP001497497">
    <property type="component" value="Unassembled WGS sequence"/>
</dbReference>
<reference evidence="4 5" key="1">
    <citation type="submission" date="2024-04" db="EMBL/GenBank/DDBJ databases">
        <authorList>
            <consortium name="Genoscope - CEA"/>
            <person name="William W."/>
        </authorList>
    </citation>
    <scope>NUCLEOTIDE SEQUENCE [LARGE SCALE GENOMIC DNA]</scope>
</reference>
<evidence type="ECO:0000313" key="5">
    <source>
        <dbReference type="Proteomes" id="UP001497497"/>
    </source>
</evidence>
<dbReference type="SMART" id="SM00034">
    <property type="entry name" value="CLECT"/>
    <property type="match status" value="1"/>
</dbReference>
<organism evidence="4 5">
    <name type="scientific">Lymnaea stagnalis</name>
    <name type="common">Great pond snail</name>
    <name type="synonym">Helix stagnalis</name>
    <dbReference type="NCBI Taxonomy" id="6523"/>
    <lineage>
        <taxon>Eukaryota</taxon>
        <taxon>Metazoa</taxon>
        <taxon>Spiralia</taxon>
        <taxon>Lophotrochozoa</taxon>
        <taxon>Mollusca</taxon>
        <taxon>Gastropoda</taxon>
        <taxon>Heterobranchia</taxon>
        <taxon>Euthyneura</taxon>
        <taxon>Panpulmonata</taxon>
        <taxon>Hygrophila</taxon>
        <taxon>Lymnaeoidea</taxon>
        <taxon>Lymnaeidae</taxon>
        <taxon>Lymnaea</taxon>
    </lineage>
</organism>
<keyword evidence="2" id="KW-1133">Transmembrane helix</keyword>
<dbReference type="SUPFAM" id="SSF57414">
    <property type="entry name" value="Hairpin loop containing domain-like"/>
    <property type="match status" value="1"/>
</dbReference>